<feature type="domain" description="HTH cro/C1-type" evidence="1">
    <location>
        <begin position="18"/>
        <end position="73"/>
    </location>
</feature>
<dbReference type="Proteomes" id="UP001597083">
    <property type="component" value="Unassembled WGS sequence"/>
</dbReference>
<sequence length="281" mass="31520">MSPASGPTVRHRRLASELRNRREHAGLTPERAASLLGWSRPKLVAIETAKQPPRVQDVERMLELYGGDEPVRLALLQLARDVRKRGWWSAYGDVLPGSYPELENDAVLIRSWQTHVIPGLLQIDDYALALIRGSRPDEDEEAHLRRLAVRATRRTLLNRTNAPELHCILDEAVLHHSFGGRDVMRRQLLSLLESAERPNVRLRVVPWSADAHPGIDGPFVLLGFEGPLNLDIAYLEGAVGVGAYLEDMEQTKRCAETFERISEVALSQEGSLALIMKLVEE</sequence>
<protein>
    <submittedName>
        <fullName evidence="2">Helix-turn-helix domain-containing protein</fullName>
    </submittedName>
</protein>
<dbReference type="SUPFAM" id="SSF47413">
    <property type="entry name" value="lambda repressor-like DNA-binding domains"/>
    <property type="match status" value="1"/>
</dbReference>
<organism evidence="2 3">
    <name type="scientific">Actinomadura adrarensis</name>
    <dbReference type="NCBI Taxonomy" id="1819600"/>
    <lineage>
        <taxon>Bacteria</taxon>
        <taxon>Bacillati</taxon>
        <taxon>Actinomycetota</taxon>
        <taxon>Actinomycetes</taxon>
        <taxon>Streptosporangiales</taxon>
        <taxon>Thermomonosporaceae</taxon>
        <taxon>Actinomadura</taxon>
    </lineage>
</organism>
<dbReference type="InterPro" id="IPR010982">
    <property type="entry name" value="Lambda_DNA-bd_dom_sf"/>
</dbReference>
<dbReference type="CDD" id="cd00093">
    <property type="entry name" value="HTH_XRE"/>
    <property type="match status" value="1"/>
</dbReference>
<gene>
    <name evidence="2" type="ORF">ACFQ07_01505</name>
</gene>
<dbReference type="InterPro" id="IPR043917">
    <property type="entry name" value="DUF5753"/>
</dbReference>
<dbReference type="Gene3D" id="1.10.260.40">
    <property type="entry name" value="lambda repressor-like DNA-binding domains"/>
    <property type="match status" value="1"/>
</dbReference>
<name>A0ABW3CB57_9ACTN</name>
<keyword evidence="3" id="KW-1185">Reference proteome</keyword>
<evidence type="ECO:0000313" key="2">
    <source>
        <dbReference type="EMBL" id="MFD0850894.1"/>
    </source>
</evidence>
<evidence type="ECO:0000313" key="3">
    <source>
        <dbReference type="Proteomes" id="UP001597083"/>
    </source>
</evidence>
<reference evidence="3" key="1">
    <citation type="journal article" date="2019" name="Int. J. Syst. Evol. Microbiol.">
        <title>The Global Catalogue of Microorganisms (GCM) 10K type strain sequencing project: providing services to taxonomists for standard genome sequencing and annotation.</title>
        <authorList>
            <consortium name="The Broad Institute Genomics Platform"/>
            <consortium name="The Broad Institute Genome Sequencing Center for Infectious Disease"/>
            <person name="Wu L."/>
            <person name="Ma J."/>
        </authorList>
    </citation>
    <scope>NUCLEOTIDE SEQUENCE [LARGE SCALE GENOMIC DNA]</scope>
    <source>
        <strain evidence="3">JCM 31696</strain>
    </source>
</reference>
<dbReference type="PROSITE" id="PS50943">
    <property type="entry name" value="HTH_CROC1"/>
    <property type="match status" value="1"/>
</dbReference>
<dbReference type="SMART" id="SM00530">
    <property type="entry name" value="HTH_XRE"/>
    <property type="match status" value="1"/>
</dbReference>
<comment type="caution">
    <text evidence="2">The sequence shown here is derived from an EMBL/GenBank/DDBJ whole genome shotgun (WGS) entry which is preliminary data.</text>
</comment>
<dbReference type="EMBL" id="JBHTIR010000175">
    <property type="protein sequence ID" value="MFD0850894.1"/>
    <property type="molecule type" value="Genomic_DNA"/>
</dbReference>
<evidence type="ECO:0000259" key="1">
    <source>
        <dbReference type="PROSITE" id="PS50943"/>
    </source>
</evidence>
<proteinExistence type="predicted"/>
<dbReference type="Pfam" id="PF13560">
    <property type="entry name" value="HTH_31"/>
    <property type="match status" value="1"/>
</dbReference>
<dbReference type="Pfam" id="PF19054">
    <property type="entry name" value="DUF5753"/>
    <property type="match status" value="1"/>
</dbReference>
<accession>A0ABW3CB57</accession>
<dbReference type="InterPro" id="IPR001387">
    <property type="entry name" value="Cro/C1-type_HTH"/>
</dbReference>